<reference evidence="1 2" key="1">
    <citation type="journal article" date="2019" name="Indoor Air">
        <title>Impacts of indoor surface finishes on bacterial viability.</title>
        <authorList>
            <person name="Hu J."/>
            <person name="Maamar S.B."/>
            <person name="Glawe A.J."/>
            <person name="Gottel N."/>
            <person name="Gilbert J.A."/>
            <person name="Hartmann E.M."/>
        </authorList>
    </citation>
    <scope>NUCLEOTIDE SEQUENCE [LARGE SCALE GENOMIC DNA]</scope>
    <source>
        <strain evidence="1 2">AF060A6</strain>
    </source>
</reference>
<keyword evidence="2" id="KW-1185">Reference proteome</keyword>
<evidence type="ECO:0000313" key="2">
    <source>
        <dbReference type="Proteomes" id="UP000306477"/>
    </source>
</evidence>
<dbReference type="Pfam" id="PF11731">
    <property type="entry name" value="Cdd1"/>
    <property type="match status" value="1"/>
</dbReference>
<dbReference type="Proteomes" id="UP000306477">
    <property type="component" value="Unassembled WGS sequence"/>
</dbReference>
<dbReference type="OrthoDB" id="666031at2"/>
<gene>
    <name evidence="1" type="ORF">E1I69_09225</name>
</gene>
<sequence length="152" mass="17726">MGTNPKLPLTLEEKGRLRKAKVKIGEIHKLSTSQLRQTIDVPEDRARLIKGLAEFQSVPSIGFELASKLVNNLHILSLQDIKQKDGARLFDLLEKELGVWMDSCVEDQIRCVIHFANNPNNNKQWFDFTDDRKLYRQKYGYPKDRPQKAWYE</sequence>
<protein>
    <submittedName>
        <fullName evidence="1">Pathogenicity locus</fullName>
    </submittedName>
</protein>
<name>A0A4S3PVQ6_9BACI</name>
<organism evidence="1 2">
    <name type="scientific">Bacillus timonensis</name>
    <dbReference type="NCBI Taxonomy" id="1033734"/>
    <lineage>
        <taxon>Bacteria</taxon>
        <taxon>Bacillati</taxon>
        <taxon>Bacillota</taxon>
        <taxon>Bacilli</taxon>
        <taxon>Bacillales</taxon>
        <taxon>Bacillaceae</taxon>
        <taxon>Bacillus</taxon>
    </lineage>
</organism>
<accession>A0A4S3PVQ6</accession>
<dbReference type="InterPro" id="IPR021725">
    <property type="entry name" value="Cdd1"/>
</dbReference>
<dbReference type="AlphaFoldDB" id="A0A4S3PVQ6"/>
<proteinExistence type="predicted"/>
<evidence type="ECO:0000313" key="1">
    <source>
        <dbReference type="EMBL" id="THE13042.1"/>
    </source>
</evidence>
<dbReference type="EMBL" id="SLUB01000012">
    <property type="protein sequence ID" value="THE13042.1"/>
    <property type="molecule type" value="Genomic_DNA"/>
</dbReference>
<dbReference type="RefSeq" id="WP_136379318.1">
    <property type="nucleotide sequence ID" value="NZ_SLUB01000012.1"/>
</dbReference>
<comment type="caution">
    <text evidence="1">The sequence shown here is derived from an EMBL/GenBank/DDBJ whole genome shotgun (WGS) entry which is preliminary data.</text>
</comment>